<keyword evidence="1" id="KW-1133">Transmembrane helix</keyword>
<evidence type="ECO:0000256" key="1">
    <source>
        <dbReference type="SAM" id="Phobius"/>
    </source>
</evidence>
<comment type="caution">
    <text evidence="2">The sequence shown here is derived from an EMBL/GenBank/DDBJ whole genome shotgun (WGS) entry which is preliminary data.</text>
</comment>
<feature type="transmembrane region" description="Helical" evidence="1">
    <location>
        <begin position="203"/>
        <end position="226"/>
    </location>
</feature>
<dbReference type="Proteomes" id="UP000318380">
    <property type="component" value="Unassembled WGS sequence"/>
</dbReference>
<proteinExistence type="predicted"/>
<dbReference type="OrthoDB" id="5495463at2"/>
<feature type="transmembrane region" description="Helical" evidence="1">
    <location>
        <begin position="173"/>
        <end position="196"/>
    </location>
</feature>
<evidence type="ECO:0000313" key="2">
    <source>
        <dbReference type="EMBL" id="TWD82706.1"/>
    </source>
</evidence>
<dbReference type="RefSeq" id="WP_145808488.1">
    <property type="nucleotide sequence ID" value="NZ_VIVK01000001.1"/>
</dbReference>
<feature type="transmembrane region" description="Helical" evidence="1">
    <location>
        <begin position="58"/>
        <end position="78"/>
    </location>
</feature>
<feature type="transmembrane region" description="Helical" evidence="1">
    <location>
        <begin position="90"/>
        <end position="111"/>
    </location>
</feature>
<organism evidence="2 3">
    <name type="scientific">Kribbella amoyensis</name>
    <dbReference type="NCBI Taxonomy" id="996641"/>
    <lineage>
        <taxon>Bacteria</taxon>
        <taxon>Bacillati</taxon>
        <taxon>Actinomycetota</taxon>
        <taxon>Actinomycetes</taxon>
        <taxon>Propionibacteriales</taxon>
        <taxon>Kribbellaceae</taxon>
        <taxon>Kribbella</taxon>
    </lineage>
</organism>
<feature type="transmembrane region" description="Helical" evidence="1">
    <location>
        <begin position="271"/>
        <end position="289"/>
    </location>
</feature>
<dbReference type="EMBL" id="VIVK01000001">
    <property type="protein sequence ID" value="TWD82706.1"/>
    <property type="molecule type" value="Genomic_DNA"/>
</dbReference>
<gene>
    <name evidence="2" type="ORF">FB561_3846</name>
</gene>
<reference evidence="2 3" key="1">
    <citation type="submission" date="2019-06" db="EMBL/GenBank/DDBJ databases">
        <title>Sequencing the genomes of 1000 actinobacteria strains.</title>
        <authorList>
            <person name="Klenk H.-P."/>
        </authorList>
    </citation>
    <scope>NUCLEOTIDE SEQUENCE [LARGE SCALE GENOMIC DNA]</scope>
    <source>
        <strain evidence="2 3">DSM 24683</strain>
    </source>
</reference>
<keyword evidence="1" id="KW-0472">Membrane</keyword>
<accession>A0A561BUY8</accession>
<sequence length="299" mass="32192">MSEPIPQPPRAGVIHDIGYRHYDGPRLGRVAISRALMVYSLRNAYGFGRSGKSKTMPILLLAVMIVPAAITVGIENMMRFDEPPIVPVDYVFLLQPVIALYLAAQAPQLFSRDLRYRSIVLYLARPPRRTDYALAKLTALTLALLVLIGLPLVVLYVGALLAKYNFVDMSKQFATGLAVAVLVSVLLAAIGGLIAAATPRRGFAVAAIIAVLIVSFTAVVTTTAILNTEGDMSSAAARYANLGSPFSLAQTVGTFLLRDHKADWMPTTQQGLVFTAVYVALVGLCVWGVNTRYAKVARG</sequence>
<keyword evidence="1" id="KW-0812">Transmembrane</keyword>
<keyword evidence="3" id="KW-1185">Reference proteome</keyword>
<dbReference type="AlphaFoldDB" id="A0A561BUY8"/>
<name>A0A561BUY8_9ACTN</name>
<feature type="transmembrane region" description="Helical" evidence="1">
    <location>
        <begin position="132"/>
        <end position="161"/>
    </location>
</feature>
<protein>
    <submittedName>
        <fullName evidence="2">ABC-2 type transport system permease protein</fullName>
    </submittedName>
</protein>
<evidence type="ECO:0000313" key="3">
    <source>
        <dbReference type="Proteomes" id="UP000318380"/>
    </source>
</evidence>